<comment type="subcellular location">
    <subcellularLocation>
        <location evidence="1">Secreted</location>
    </subcellularLocation>
</comment>
<dbReference type="GO" id="GO:0005509">
    <property type="term" value="F:calcium ion binding"/>
    <property type="evidence" value="ECO:0007669"/>
    <property type="project" value="InterPro"/>
</dbReference>
<evidence type="ECO:0000256" key="3">
    <source>
        <dbReference type="SAM" id="MobiDB-lite"/>
    </source>
</evidence>
<evidence type="ECO:0000256" key="1">
    <source>
        <dbReference type="ARBA" id="ARBA00004613"/>
    </source>
</evidence>
<feature type="compositionally biased region" description="Basic and acidic residues" evidence="3">
    <location>
        <begin position="161"/>
        <end position="184"/>
    </location>
</feature>
<dbReference type="SUPFAM" id="SSF51120">
    <property type="entry name" value="beta-Roll"/>
    <property type="match status" value="1"/>
</dbReference>
<dbReference type="Proteomes" id="UP000249577">
    <property type="component" value="Unassembled WGS sequence"/>
</dbReference>
<evidence type="ECO:0008006" key="6">
    <source>
        <dbReference type="Google" id="ProtNLM"/>
    </source>
</evidence>
<proteinExistence type="predicted"/>
<dbReference type="InterPro" id="IPR050557">
    <property type="entry name" value="RTX_toxin/Mannuronan_C5-epim"/>
</dbReference>
<keyword evidence="2" id="KW-0964">Secreted</keyword>
<reference evidence="4 5" key="1">
    <citation type="submission" date="2017-08" db="EMBL/GenBank/DDBJ databases">
        <title>Infants hospitalized years apart are colonized by the same room-sourced microbial strains.</title>
        <authorList>
            <person name="Brooks B."/>
            <person name="Olm M.R."/>
            <person name="Firek B.A."/>
            <person name="Baker R."/>
            <person name="Thomas B.C."/>
            <person name="Morowitz M.J."/>
            <person name="Banfield J.F."/>
        </authorList>
    </citation>
    <scope>NUCLEOTIDE SEQUENCE [LARGE SCALE GENOMIC DNA]</scope>
    <source>
        <strain evidence="4">S2_005_003_R2_43</strain>
    </source>
</reference>
<feature type="region of interest" description="Disordered" evidence="3">
    <location>
        <begin position="150"/>
        <end position="214"/>
    </location>
</feature>
<dbReference type="PROSITE" id="PS00330">
    <property type="entry name" value="HEMOLYSIN_CALCIUM"/>
    <property type="match status" value="3"/>
</dbReference>
<gene>
    <name evidence="4" type="ORF">DI565_17725</name>
</gene>
<dbReference type="PRINTS" id="PR00313">
    <property type="entry name" value="CABNDNGRPT"/>
</dbReference>
<dbReference type="InterPro" id="IPR018511">
    <property type="entry name" value="Hemolysin-typ_Ca-bd_CS"/>
</dbReference>
<dbReference type="PANTHER" id="PTHR38340">
    <property type="entry name" value="S-LAYER PROTEIN"/>
    <property type="match status" value="1"/>
</dbReference>
<dbReference type="PANTHER" id="PTHR38340:SF1">
    <property type="entry name" value="S-LAYER PROTEIN"/>
    <property type="match status" value="1"/>
</dbReference>
<evidence type="ECO:0000313" key="4">
    <source>
        <dbReference type="EMBL" id="PZQ11577.1"/>
    </source>
</evidence>
<dbReference type="InterPro" id="IPR001343">
    <property type="entry name" value="Hemolysn_Ca-bd"/>
</dbReference>
<organism evidence="4 5">
    <name type="scientific">Ancylobacter novellus</name>
    <name type="common">Thiobacillus novellus</name>
    <dbReference type="NCBI Taxonomy" id="921"/>
    <lineage>
        <taxon>Bacteria</taxon>
        <taxon>Pseudomonadati</taxon>
        <taxon>Pseudomonadota</taxon>
        <taxon>Alphaproteobacteria</taxon>
        <taxon>Hyphomicrobiales</taxon>
        <taxon>Xanthobacteraceae</taxon>
        <taxon>Ancylobacter</taxon>
    </lineage>
</organism>
<dbReference type="Gene3D" id="2.150.10.10">
    <property type="entry name" value="Serralysin-like metalloprotease, C-terminal"/>
    <property type="match status" value="2"/>
</dbReference>
<name>A0A2W5LW78_ANCNO</name>
<evidence type="ECO:0000313" key="5">
    <source>
        <dbReference type="Proteomes" id="UP000249577"/>
    </source>
</evidence>
<accession>A0A2W5LW78</accession>
<comment type="caution">
    <text evidence="4">The sequence shown here is derived from an EMBL/GenBank/DDBJ whole genome shotgun (WGS) entry which is preliminary data.</text>
</comment>
<dbReference type="GO" id="GO:0005576">
    <property type="term" value="C:extracellular region"/>
    <property type="evidence" value="ECO:0007669"/>
    <property type="project" value="UniProtKB-SubCell"/>
</dbReference>
<dbReference type="EMBL" id="QFPN01000011">
    <property type="protein sequence ID" value="PZQ11577.1"/>
    <property type="molecule type" value="Genomic_DNA"/>
</dbReference>
<protein>
    <recommendedName>
        <fullName evidence="6">Calcium-binding protein</fullName>
    </recommendedName>
</protein>
<dbReference type="InterPro" id="IPR011049">
    <property type="entry name" value="Serralysin-like_metalloprot_C"/>
</dbReference>
<dbReference type="Pfam" id="PF00353">
    <property type="entry name" value="HemolysinCabind"/>
    <property type="match status" value="2"/>
</dbReference>
<sequence>MGPGEDPMRISNYELQVSPLFEITRTDDGVALLFDYGLSGSYDSEQELWIWDGEILADLGEDADGVSQTIDRPMTMEFSAGLEDGVTERGSYEIRDYGDQGVDMRVEFDVTVYATAGTFVGEGGVSHYVFGSAEADSVTGEHAADIFFGGRGSDDLSGQGGEDKLSGGRGRDTIDGGDGADRLRGGHGADSITGGAGEDRIAGGPGRDTLEGGSGKDSFVFKGPLGDADFITDFVSGEDRILLKQETFGAIELGRLDDGVFAVIEGGVATEAGQRLIYDQGAGLLYYDADGSGEGAAVLIAELVDWTALSADDFKVI</sequence>
<evidence type="ECO:0000256" key="2">
    <source>
        <dbReference type="ARBA" id="ARBA00022525"/>
    </source>
</evidence>
<dbReference type="AlphaFoldDB" id="A0A2W5LW78"/>